<dbReference type="AlphaFoldDB" id="A0A286GW22"/>
<sequence length="609" mass="69789">MKELQKEAIVKVSIKNSWQTGWFFSSNGLIMTAGHGFSDIENPNLLHYNIFTNSGRESLEAELIESQYVEEKAIDYAILKVVESSYKRFKSLRIPYIPLKDFSIKYINKLFVTKGFSEDISEDIGFTFSGKVIDKVKLKSNDDYWIQLRIDSIHDWGGVSGAPIIVNNYAIGLQSGQVDKAKVHCLAAAFNNIKNRYVRESIYGGIGLNIQDAVKRFNLILVPQPEYIDRYTIFITDRSTVQNEIYLSIANDDAFDEINTVIMHLMQRFSGSEYNGLIKRSKVKFSRIQRKSSVDLLNYLETWGKENDPAWKNLVRVIIDIDGNIISNHNKPDKLNEYLDTSFIVGVDIKKTKNKNSLNTKVGPSFDKQYELDYEDEKESDSSRSFFKKAVHNIIADVFLDTLYFYSHPIIRSLYSTISAKQSFSQAKAIFARDSQLLSYGNSIKDDDTFITFSSCARDSVTDKLNGDKFIEIWSRFVDGGIFNNTPTNNNPNGPNSKNTNEPEKNKRKMREEEIIEILLKAPKLGGQLSRRKILGALKKFDSSLEEPFAFVVVTKRPKDSKALRGITSHFDRKPENFKLKMCKFFTINDLKPLLVYSHLIRVFLFGKH</sequence>
<dbReference type="Gene3D" id="2.40.10.10">
    <property type="entry name" value="Trypsin-like serine proteases"/>
    <property type="match status" value="2"/>
</dbReference>
<dbReference type="InterPro" id="IPR009003">
    <property type="entry name" value="Peptidase_S1_PA"/>
</dbReference>
<dbReference type="SUPFAM" id="SSF50494">
    <property type="entry name" value="Trypsin-like serine proteases"/>
    <property type="match status" value="1"/>
</dbReference>
<evidence type="ECO:0000313" key="3">
    <source>
        <dbReference type="Proteomes" id="UP000219452"/>
    </source>
</evidence>
<dbReference type="Pfam" id="PF13365">
    <property type="entry name" value="Trypsin_2"/>
    <property type="match status" value="1"/>
</dbReference>
<protein>
    <recommendedName>
        <fullName evidence="4">Trypsin-like peptidase domain-containing protein</fullName>
    </recommendedName>
</protein>
<proteinExistence type="predicted"/>
<dbReference type="EMBL" id="OCNH01000010">
    <property type="protein sequence ID" value="SOD99757.1"/>
    <property type="molecule type" value="Genomic_DNA"/>
</dbReference>
<organism evidence="2 3">
    <name type="scientific">Spirosoma fluviale</name>
    <dbReference type="NCBI Taxonomy" id="1597977"/>
    <lineage>
        <taxon>Bacteria</taxon>
        <taxon>Pseudomonadati</taxon>
        <taxon>Bacteroidota</taxon>
        <taxon>Cytophagia</taxon>
        <taxon>Cytophagales</taxon>
        <taxon>Cytophagaceae</taxon>
        <taxon>Spirosoma</taxon>
    </lineage>
</organism>
<dbReference type="RefSeq" id="WP_097132149.1">
    <property type="nucleotide sequence ID" value="NZ_OCNH01000010.1"/>
</dbReference>
<accession>A0A286GW22</accession>
<evidence type="ECO:0000313" key="2">
    <source>
        <dbReference type="EMBL" id="SOD99757.1"/>
    </source>
</evidence>
<evidence type="ECO:0000256" key="1">
    <source>
        <dbReference type="SAM" id="MobiDB-lite"/>
    </source>
</evidence>
<feature type="compositionally biased region" description="Low complexity" evidence="1">
    <location>
        <begin position="484"/>
        <end position="500"/>
    </location>
</feature>
<keyword evidence="3" id="KW-1185">Reference proteome</keyword>
<feature type="region of interest" description="Disordered" evidence="1">
    <location>
        <begin position="484"/>
        <end position="508"/>
    </location>
</feature>
<reference evidence="3" key="1">
    <citation type="submission" date="2017-09" db="EMBL/GenBank/DDBJ databases">
        <authorList>
            <person name="Varghese N."/>
            <person name="Submissions S."/>
        </authorList>
    </citation>
    <scope>NUCLEOTIDE SEQUENCE [LARGE SCALE GENOMIC DNA]</scope>
    <source>
        <strain evidence="3">DSM 29961</strain>
    </source>
</reference>
<evidence type="ECO:0008006" key="4">
    <source>
        <dbReference type="Google" id="ProtNLM"/>
    </source>
</evidence>
<gene>
    <name evidence="2" type="ORF">SAMN06269250_0148</name>
</gene>
<dbReference type="Proteomes" id="UP000219452">
    <property type="component" value="Unassembled WGS sequence"/>
</dbReference>
<name>A0A286GW22_9BACT</name>
<dbReference type="InterPro" id="IPR043504">
    <property type="entry name" value="Peptidase_S1_PA_chymotrypsin"/>
</dbReference>